<feature type="domain" description="DUF3741" evidence="2">
    <location>
        <begin position="202"/>
        <end position="245"/>
    </location>
</feature>
<dbReference type="InterPro" id="IPR025486">
    <property type="entry name" value="DUF4378"/>
</dbReference>
<feature type="compositionally biased region" description="Basic and acidic residues" evidence="1">
    <location>
        <begin position="1"/>
        <end position="17"/>
    </location>
</feature>
<dbReference type="InterPro" id="IPR022212">
    <property type="entry name" value="DUF3741"/>
</dbReference>
<evidence type="ECO:0000259" key="2">
    <source>
        <dbReference type="Pfam" id="PF12552"/>
    </source>
</evidence>
<feature type="compositionally biased region" description="Polar residues" evidence="1">
    <location>
        <begin position="330"/>
        <end position="349"/>
    </location>
</feature>
<feature type="compositionally biased region" description="Basic and acidic residues" evidence="1">
    <location>
        <begin position="359"/>
        <end position="368"/>
    </location>
</feature>
<organism evidence="5 6">
    <name type="scientific">Aristolochia fimbriata</name>
    <name type="common">White veined hardy Dutchman's pipe vine</name>
    <dbReference type="NCBI Taxonomy" id="158543"/>
    <lineage>
        <taxon>Eukaryota</taxon>
        <taxon>Viridiplantae</taxon>
        <taxon>Streptophyta</taxon>
        <taxon>Embryophyta</taxon>
        <taxon>Tracheophyta</taxon>
        <taxon>Spermatophyta</taxon>
        <taxon>Magnoliopsida</taxon>
        <taxon>Magnoliidae</taxon>
        <taxon>Piperales</taxon>
        <taxon>Aristolochiaceae</taxon>
        <taxon>Aristolochia</taxon>
    </lineage>
</organism>
<dbReference type="EMBL" id="JAINDJ010000003">
    <property type="protein sequence ID" value="KAG9453850.1"/>
    <property type="molecule type" value="Genomic_DNA"/>
</dbReference>
<accession>A0AAV7F0D5</accession>
<evidence type="ECO:0000313" key="6">
    <source>
        <dbReference type="Proteomes" id="UP000825729"/>
    </source>
</evidence>
<evidence type="ECO:0000259" key="3">
    <source>
        <dbReference type="Pfam" id="PF14309"/>
    </source>
</evidence>
<feature type="region of interest" description="Disordered" evidence="1">
    <location>
        <begin position="723"/>
        <end position="751"/>
    </location>
</feature>
<dbReference type="PANTHER" id="PTHR46836:SF8">
    <property type="entry name" value="AFADIN"/>
    <property type="match status" value="1"/>
</dbReference>
<evidence type="ECO:0008006" key="7">
    <source>
        <dbReference type="Google" id="ProtNLM"/>
    </source>
</evidence>
<dbReference type="PANTHER" id="PTHR46836">
    <property type="entry name" value="AFADIN"/>
    <property type="match status" value="1"/>
</dbReference>
<evidence type="ECO:0000259" key="4">
    <source>
        <dbReference type="Pfam" id="PF14383"/>
    </source>
</evidence>
<feature type="region of interest" description="Disordered" evidence="1">
    <location>
        <begin position="328"/>
        <end position="368"/>
    </location>
</feature>
<dbReference type="AlphaFoldDB" id="A0AAV7F0D5"/>
<evidence type="ECO:0000313" key="5">
    <source>
        <dbReference type="EMBL" id="KAG9453850.1"/>
    </source>
</evidence>
<keyword evidence="6" id="KW-1185">Reference proteome</keyword>
<dbReference type="Proteomes" id="UP000825729">
    <property type="component" value="Unassembled WGS sequence"/>
</dbReference>
<dbReference type="InterPro" id="IPR032795">
    <property type="entry name" value="DUF3741-assoc"/>
</dbReference>
<protein>
    <recommendedName>
        <fullName evidence="7">DUF4378 domain-containing protein</fullName>
    </recommendedName>
</protein>
<feature type="domain" description="DUF3741" evidence="4">
    <location>
        <begin position="99"/>
        <end position="120"/>
    </location>
</feature>
<comment type="caution">
    <text evidence="5">The sequence shown here is derived from an EMBL/GenBank/DDBJ whole genome shotgun (WGS) entry which is preliminary data.</text>
</comment>
<gene>
    <name evidence="5" type="ORF">H6P81_006754</name>
</gene>
<dbReference type="Pfam" id="PF12552">
    <property type="entry name" value="DUF3741"/>
    <property type="match status" value="1"/>
</dbReference>
<feature type="domain" description="DUF4378" evidence="3">
    <location>
        <begin position="824"/>
        <end position="978"/>
    </location>
</feature>
<proteinExistence type="predicted"/>
<evidence type="ECO:0000256" key="1">
    <source>
        <dbReference type="SAM" id="MobiDB-lite"/>
    </source>
</evidence>
<feature type="region of interest" description="Disordered" evidence="1">
    <location>
        <begin position="1"/>
        <end position="25"/>
    </location>
</feature>
<reference evidence="5 6" key="1">
    <citation type="submission" date="2021-07" db="EMBL/GenBank/DDBJ databases">
        <title>The Aristolochia fimbriata genome: insights into angiosperm evolution, floral development and chemical biosynthesis.</title>
        <authorList>
            <person name="Jiao Y."/>
        </authorList>
    </citation>
    <scope>NUCLEOTIDE SEQUENCE [LARGE SCALE GENOMIC DNA]</scope>
    <source>
        <strain evidence="5">IBCAS-2021</strain>
        <tissue evidence="5">Leaf</tissue>
    </source>
</reference>
<dbReference type="Pfam" id="PF14383">
    <property type="entry name" value="VARLMGL"/>
    <property type="match status" value="1"/>
</dbReference>
<name>A0AAV7F0D5_ARIFI</name>
<dbReference type="Pfam" id="PF14309">
    <property type="entry name" value="DUF4378"/>
    <property type="match status" value="1"/>
</dbReference>
<sequence>MERFWHLRSSRGGDKPCHGCGKAGRSSSALMDRVHAEGNIYAGKRVDRTNVAVGSKLTKSNLSQENSFAIELMQKSSKQASTTPIKKLIAAEMSKEAESRKRSPSVIARLMGLDPLPSHHPAHLQRNPSEIHSQTSPAMFQENQVFTESRSLRKNCNTNDFQEFKDVYEVHECSRAEVHNNRTAKKATVKSRVKEEKIAFIRQKFIDAKRLSTDENLRHSKEFHDALEVLDSNKDLFLKILQEPDPLFAEHLQNLQSSAHSSHITVLKSSKATKDENSESYELKRKIEGNIQQGRHAVCPSHRLPKSQYDEKVEPSHLPTRIVVLKPSMGKTQNSARDTSLTNHTTSPHASRRKHRESRRIANRDLFPELRSRSKLSHTVELEGQRPKGSREIAREITKQMWQNENGGLLSKESSPGMDDFAAYESLCKLPMKDIFNDFEELIPNSRHDWDSRYSPSYSSESYVSREARKRLSHQWKMTRTFQEGRSVSRGANTLGEMLALHDREPANASDGDPSSDRFEKWPCPLGISSRDGWKDGYPRTLSKSRSVPASSTMYECTKTRIRPGSFDSDSHLCLKDITIVNPEKDLNRNVFNSESSFSKSARFSSRTSKSVHSTGMDYDQLVKEIHVMPDVLVKGPEETFQAEEITQDHKMCVGSDCIASDLSDKVQASECEDLNTPSKSEETKMAEPSCIIMEVTERDSMIYEQNDLILQDSSAEHSPFISCSNVKESESPRSSKGAEQPSPVSVLEPPFEEETSCSSECFERVSADLHGLRMQLQLLKLESAGACSEFSVSSIEDCGDGFESSFEERRELSGVVWPKENQDFSFIFDVLVTSGLLATDQEMLFATCYSSENPVALGVLEKLEKKYGEKSEWSPPATRRRKLLFDRINCGLAEILSPCMDQRPWVRTKGRRVQVGWSSEGLAEEVRQLLSRQVKEGSLGLMESALGRDMRWMELDEEIDTIGRELERFLVDELMEEVVAGF</sequence>